<organism evidence="3 4">
    <name type="scientific">Capsicum baccatum</name>
    <name type="common">Peruvian pepper</name>
    <dbReference type="NCBI Taxonomy" id="33114"/>
    <lineage>
        <taxon>Eukaryota</taxon>
        <taxon>Viridiplantae</taxon>
        <taxon>Streptophyta</taxon>
        <taxon>Embryophyta</taxon>
        <taxon>Tracheophyta</taxon>
        <taxon>Spermatophyta</taxon>
        <taxon>Magnoliopsida</taxon>
        <taxon>eudicotyledons</taxon>
        <taxon>Gunneridae</taxon>
        <taxon>Pentapetalae</taxon>
        <taxon>asterids</taxon>
        <taxon>lamiids</taxon>
        <taxon>Solanales</taxon>
        <taxon>Solanaceae</taxon>
        <taxon>Solanoideae</taxon>
        <taxon>Capsiceae</taxon>
        <taxon>Capsicum</taxon>
    </lineage>
</organism>
<accession>A0A2G2X2C5</accession>
<dbReference type="InterPro" id="IPR008972">
    <property type="entry name" value="Cupredoxin"/>
</dbReference>
<dbReference type="STRING" id="33114.A0A2G2X2C5"/>
<evidence type="ECO:0000259" key="2">
    <source>
        <dbReference type="PROSITE" id="PS51485"/>
    </source>
</evidence>
<dbReference type="PANTHER" id="PTHR33021:SF478">
    <property type="entry name" value="EARLY NODULIN-LIKE PROTEIN 1"/>
    <property type="match status" value="1"/>
</dbReference>
<keyword evidence="1" id="KW-0472">Membrane</keyword>
<evidence type="ECO:0000313" key="4">
    <source>
        <dbReference type="Proteomes" id="UP000224567"/>
    </source>
</evidence>
<dbReference type="OrthoDB" id="2015640at2759"/>
<evidence type="ECO:0000313" key="3">
    <source>
        <dbReference type="EMBL" id="PHT51642.1"/>
    </source>
</evidence>
<dbReference type="Gene3D" id="2.60.40.420">
    <property type="entry name" value="Cupredoxins - blue copper proteins"/>
    <property type="match status" value="1"/>
</dbReference>
<dbReference type="InterPro" id="IPR003245">
    <property type="entry name" value="Phytocyanin_dom"/>
</dbReference>
<feature type="transmembrane region" description="Helical" evidence="1">
    <location>
        <begin position="148"/>
        <end position="168"/>
    </location>
</feature>
<dbReference type="AlphaFoldDB" id="A0A2G2X2C5"/>
<dbReference type="PROSITE" id="PS51485">
    <property type="entry name" value="PHYTOCYANIN"/>
    <property type="match status" value="1"/>
</dbReference>
<feature type="domain" description="Phytocyanin" evidence="2">
    <location>
        <begin position="1"/>
        <end position="97"/>
    </location>
</feature>
<comment type="caution">
    <text evidence="3">The sequence shown here is derived from an EMBL/GenBank/DDBJ whole genome shotgun (WGS) entry which is preliminary data.</text>
</comment>
<dbReference type="SUPFAM" id="SSF49503">
    <property type="entry name" value="Cupredoxins"/>
    <property type="match status" value="1"/>
</dbReference>
<dbReference type="Proteomes" id="UP000224567">
    <property type="component" value="Unassembled WGS sequence"/>
</dbReference>
<keyword evidence="1" id="KW-1133">Transmembrane helix</keyword>
<dbReference type="Pfam" id="PF02298">
    <property type="entry name" value="Cu_bind_like"/>
    <property type="match status" value="1"/>
</dbReference>
<evidence type="ECO:0000256" key="1">
    <source>
        <dbReference type="SAM" id="Phobius"/>
    </source>
</evidence>
<dbReference type="PANTHER" id="PTHR33021">
    <property type="entry name" value="BLUE COPPER PROTEIN"/>
    <property type="match status" value="1"/>
</dbReference>
<keyword evidence="1" id="KW-0812">Transmembrane</keyword>
<dbReference type="GO" id="GO:0009055">
    <property type="term" value="F:electron transfer activity"/>
    <property type="evidence" value="ECO:0007669"/>
    <property type="project" value="InterPro"/>
</dbReference>
<reference evidence="3 4" key="1">
    <citation type="journal article" date="2017" name="Genome Biol.">
        <title>New reference genome sequences of hot pepper reveal the massive evolution of plant disease-resistance genes by retroduplication.</title>
        <authorList>
            <person name="Kim S."/>
            <person name="Park J."/>
            <person name="Yeom S.I."/>
            <person name="Kim Y.M."/>
            <person name="Seo E."/>
            <person name="Kim K.T."/>
            <person name="Kim M.S."/>
            <person name="Lee J.M."/>
            <person name="Cheong K."/>
            <person name="Shin H.S."/>
            <person name="Kim S.B."/>
            <person name="Han K."/>
            <person name="Lee J."/>
            <person name="Park M."/>
            <person name="Lee H.A."/>
            <person name="Lee H.Y."/>
            <person name="Lee Y."/>
            <person name="Oh S."/>
            <person name="Lee J.H."/>
            <person name="Choi E."/>
            <person name="Choi E."/>
            <person name="Lee S.E."/>
            <person name="Jeon J."/>
            <person name="Kim H."/>
            <person name="Choi G."/>
            <person name="Song H."/>
            <person name="Lee J."/>
            <person name="Lee S.C."/>
            <person name="Kwon J.K."/>
            <person name="Lee H.Y."/>
            <person name="Koo N."/>
            <person name="Hong Y."/>
            <person name="Kim R.W."/>
            <person name="Kang W.H."/>
            <person name="Huh J.H."/>
            <person name="Kang B.C."/>
            <person name="Yang T.J."/>
            <person name="Lee Y.H."/>
            <person name="Bennetzen J.L."/>
            <person name="Choi D."/>
        </authorList>
    </citation>
    <scope>NUCLEOTIDE SEQUENCE [LARGE SCALE GENOMIC DNA]</scope>
    <source>
        <strain evidence="4">cv. PBC81</strain>
    </source>
</reference>
<keyword evidence="4" id="KW-1185">Reference proteome</keyword>
<dbReference type="InterPro" id="IPR039391">
    <property type="entry name" value="Phytocyanin-like"/>
</dbReference>
<name>A0A2G2X2C5_CAPBA</name>
<dbReference type="GO" id="GO:0005886">
    <property type="term" value="C:plasma membrane"/>
    <property type="evidence" value="ECO:0007669"/>
    <property type="project" value="TreeGrafter"/>
</dbReference>
<proteinExistence type="predicted"/>
<gene>
    <name evidence="3" type="ORF">CQW23_06104</name>
</gene>
<reference evidence="4" key="2">
    <citation type="journal article" date="2017" name="J. Anim. Genet.">
        <title>Multiple reference genome sequences of hot pepper reveal the massive evolution of plant disease resistance genes by retroduplication.</title>
        <authorList>
            <person name="Kim S."/>
            <person name="Park J."/>
            <person name="Yeom S.-I."/>
            <person name="Kim Y.-M."/>
            <person name="Seo E."/>
            <person name="Kim K.-T."/>
            <person name="Kim M.-S."/>
            <person name="Lee J.M."/>
            <person name="Cheong K."/>
            <person name="Shin H.-S."/>
            <person name="Kim S.-B."/>
            <person name="Han K."/>
            <person name="Lee J."/>
            <person name="Park M."/>
            <person name="Lee H.-A."/>
            <person name="Lee H.-Y."/>
            <person name="Lee Y."/>
            <person name="Oh S."/>
            <person name="Lee J.H."/>
            <person name="Choi E."/>
            <person name="Choi E."/>
            <person name="Lee S.E."/>
            <person name="Jeon J."/>
            <person name="Kim H."/>
            <person name="Choi G."/>
            <person name="Song H."/>
            <person name="Lee J."/>
            <person name="Lee S.-C."/>
            <person name="Kwon J.-K."/>
            <person name="Lee H.-Y."/>
            <person name="Koo N."/>
            <person name="Hong Y."/>
            <person name="Kim R.W."/>
            <person name="Kang W.-H."/>
            <person name="Huh J.H."/>
            <person name="Kang B.-C."/>
            <person name="Yang T.-J."/>
            <person name="Lee Y.-H."/>
            <person name="Bennetzen J.L."/>
            <person name="Choi D."/>
        </authorList>
    </citation>
    <scope>NUCLEOTIDE SEQUENCE [LARGE SCALE GENOMIC DNA]</scope>
    <source>
        <strain evidence="4">cv. PBC81</strain>
    </source>
</reference>
<dbReference type="EMBL" id="MLFT02000003">
    <property type="protein sequence ID" value="PHT51642.1"/>
    <property type="molecule type" value="Genomic_DNA"/>
</dbReference>
<sequence>MMIFLLQARTKVLKLQAPNLKVSSWFSTSVFKFQIGLDSVLLVTKDDYNNCNKNKPILELKNGNSKFKFEGSGPFYFISGHEDNCERGLKLMIVVLSPNHKAHKGQGPIASSPTPVESISPILSPAPVEPTSPVTPALAPAKSGAPGFIGGFTWSFIVSLIIAAYFCVFV</sequence>
<protein>
    <submittedName>
        <fullName evidence="3">Early nodulin-like protein 2</fullName>
    </submittedName>
</protein>